<feature type="compositionally biased region" description="Basic and acidic residues" evidence="1">
    <location>
        <begin position="40"/>
        <end position="66"/>
    </location>
</feature>
<reference evidence="2" key="1">
    <citation type="submission" date="2016-04" db="EMBL/GenBank/DDBJ databases">
        <authorList>
            <person name="Nguyen H.D."/>
            <person name="Samba Siva P."/>
            <person name="Cullis J."/>
            <person name="Levesque C.A."/>
            <person name="Hambleton S."/>
        </authorList>
    </citation>
    <scope>NUCLEOTIDE SEQUENCE</scope>
    <source>
        <strain evidence="2">DAOMC 236422</strain>
    </source>
</reference>
<gene>
    <name evidence="2" type="ORF">A4X09_0g7732</name>
</gene>
<feature type="non-terminal residue" evidence="2">
    <location>
        <position position="1"/>
    </location>
</feature>
<reference evidence="2" key="2">
    <citation type="journal article" date="2019" name="IMA Fungus">
        <title>Genome sequencing and comparison of five Tilletia species to identify candidate genes for the detection of regulated species infecting wheat.</title>
        <authorList>
            <person name="Nguyen H.D.T."/>
            <person name="Sultana T."/>
            <person name="Kesanakurti P."/>
            <person name="Hambleton S."/>
        </authorList>
    </citation>
    <scope>NUCLEOTIDE SEQUENCE</scope>
    <source>
        <strain evidence="2">DAOMC 236422</strain>
    </source>
</reference>
<dbReference type="AlphaFoldDB" id="A0A8X7N2L3"/>
<evidence type="ECO:0000313" key="2">
    <source>
        <dbReference type="EMBL" id="KAE8260972.1"/>
    </source>
</evidence>
<evidence type="ECO:0000256" key="1">
    <source>
        <dbReference type="SAM" id="MobiDB-lite"/>
    </source>
</evidence>
<evidence type="ECO:0000313" key="3">
    <source>
        <dbReference type="Proteomes" id="UP000078113"/>
    </source>
</evidence>
<accession>A0A8X7N2L3</accession>
<keyword evidence="3" id="KW-1185">Reference proteome</keyword>
<name>A0A8X7N2L3_9BASI</name>
<protein>
    <submittedName>
        <fullName evidence="2">Uncharacterized protein</fullName>
    </submittedName>
</protein>
<proteinExistence type="predicted"/>
<organism evidence="2 3">
    <name type="scientific">Tilletia walkeri</name>
    <dbReference type="NCBI Taxonomy" id="117179"/>
    <lineage>
        <taxon>Eukaryota</taxon>
        <taxon>Fungi</taxon>
        <taxon>Dikarya</taxon>
        <taxon>Basidiomycota</taxon>
        <taxon>Ustilaginomycotina</taxon>
        <taxon>Exobasidiomycetes</taxon>
        <taxon>Tilletiales</taxon>
        <taxon>Tilletiaceae</taxon>
        <taxon>Tilletia</taxon>
    </lineage>
</organism>
<sequence>GPDGQRARAARRCARIKVRDLSETAWKTVRETTEGTVAQDPHENGNDRARAARNGRQDEQHGREQDFGDNGGSVRTTAGRLGRFGYGQNGRCRQEASRRISSSAAAAGRTTTRSRRAGHLRNSGSTSATSLSRLCRDVIVGSADLLIFPSEQDRQAQSLDGPKMSWA</sequence>
<dbReference type="Proteomes" id="UP000078113">
    <property type="component" value="Unassembled WGS sequence"/>
</dbReference>
<comment type="caution">
    <text evidence="2">The sequence shown here is derived from an EMBL/GenBank/DDBJ whole genome shotgun (WGS) entry which is preliminary data.</text>
</comment>
<feature type="region of interest" description="Disordered" evidence="1">
    <location>
        <begin position="27"/>
        <end position="128"/>
    </location>
</feature>
<feature type="compositionally biased region" description="Low complexity" evidence="1">
    <location>
        <begin position="99"/>
        <end position="111"/>
    </location>
</feature>
<dbReference type="EMBL" id="LWDG02001100">
    <property type="protein sequence ID" value="KAE8260972.1"/>
    <property type="molecule type" value="Genomic_DNA"/>
</dbReference>